<proteinExistence type="predicted"/>
<keyword evidence="3" id="KW-1185">Reference proteome</keyword>
<accession>A0A239BMC4</accession>
<protein>
    <submittedName>
        <fullName evidence="2">Uncharacterized protein</fullName>
    </submittedName>
</protein>
<evidence type="ECO:0000313" key="2">
    <source>
        <dbReference type="EMBL" id="SNS08769.1"/>
    </source>
</evidence>
<dbReference type="EMBL" id="FZNS01000033">
    <property type="protein sequence ID" value="SNS08769.1"/>
    <property type="molecule type" value="Genomic_DNA"/>
</dbReference>
<organism evidence="2 3">
    <name type="scientific">Hymenobacter mucosus</name>
    <dbReference type="NCBI Taxonomy" id="1411120"/>
    <lineage>
        <taxon>Bacteria</taxon>
        <taxon>Pseudomonadati</taxon>
        <taxon>Bacteroidota</taxon>
        <taxon>Cytophagia</taxon>
        <taxon>Cytophagales</taxon>
        <taxon>Hymenobacteraceae</taxon>
        <taxon>Hymenobacter</taxon>
    </lineage>
</organism>
<evidence type="ECO:0000313" key="3">
    <source>
        <dbReference type="Proteomes" id="UP000198310"/>
    </source>
</evidence>
<name>A0A239BMC4_9BACT</name>
<feature type="region of interest" description="Disordered" evidence="1">
    <location>
        <begin position="1"/>
        <end position="25"/>
    </location>
</feature>
<evidence type="ECO:0000256" key="1">
    <source>
        <dbReference type="SAM" id="MobiDB-lite"/>
    </source>
</evidence>
<dbReference type="AlphaFoldDB" id="A0A239BMC4"/>
<gene>
    <name evidence="2" type="ORF">SAMN06269173_1333</name>
</gene>
<reference evidence="3" key="1">
    <citation type="submission" date="2017-06" db="EMBL/GenBank/DDBJ databases">
        <authorList>
            <person name="Varghese N."/>
            <person name="Submissions S."/>
        </authorList>
    </citation>
    <scope>NUCLEOTIDE SEQUENCE [LARGE SCALE GENOMIC DNA]</scope>
    <source>
        <strain evidence="3">DSM 28041</strain>
    </source>
</reference>
<feature type="compositionally biased region" description="Polar residues" evidence="1">
    <location>
        <begin position="11"/>
        <end position="25"/>
    </location>
</feature>
<dbReference type="Proteomes" id="UP000198310">
    <property type="component" value="Unassembled WGS sequence"/>
</dbReference>
<sequence>MGLLNLFPSAATPQRTETPTSAEISVSEQLAPDRGPGANLFADPPSPVSLPGWFMFI</sequence>